<evidence type="ECO:0000313" key="2">
    <source>
        <dbReference type="EMBL" id="MDK4325978.1"/>
    </source>
</evidence>
<sequence length="182" mass="20211">MAFNDVSETANHDRDVFEGLEEMTDNRARYTELMLDAQTSVLQTLAMNWLEAVCKGLGHIAPVADPIGADLPELKHRIGDIHGVDEWLFHRKHTVGDRYGGKGWHEPYERYGMSTAEESLAALKARRSAALEYKTEEYDLDAANAPTRAKRHGMPRPGYGAVSPSSLMATRLSPSSRGPVCR</sequence>
<evidence type="ECO:0000313" key="3">
    <source>
        <dbReference type="Proteomes" id="UP001226160"/>
    </source>
</evidence>
<accession>A0AAP4BU37</accession>
<comment type="caution">
    <text evidence="2">The sequence shown here is derived from an EMBL/GenBank/DDBJ whole genome shotgun (WGS) entry which is preliminary data.</text>
</comment>
<reference evidence="2" key="1">
    <citation type="submission" date="2023-05" db="EMBL/GenBank/DDBJ databases">
        <title>Metabolic capabilities are highly conserved among human nasal-associated Corynebacterium species in pangenomic analyses.</title>
        <authorList>
            <person name="Tran T.H."/>
            <person name="Roberts A.Q."/>
            <person name="Escapa I.F."/>
            <person name="Gao W."/>
            <person name="Conlan S."/>
            <person name="Kong H."/>
            <person name="Segre J.A."/>
            <person name="Kelly M.S."/>
            <person name="Lemon K.P."/>
        </authorList>
    </citation>
    <scope>NUCLEOTIDE SEQUENCE</scope>
    <source>
        <strain evidence="2">KPL2654</strain>
    </source>
</reference>
<dbReference type="RefSeq" id="WP_284589635.1">
    <property type="nucleotide sequence ID" value="NZ_CP100361.1"/>
</dbReference>
<dbReference type="EMBL" id="JASNVP010000004">
    <property type="protein sequence ID" value="MDK4325978.1"/>
    <property type="molecule type" value="Genomic_DNA"/>
</dbReference>
<proteinExistence type="predicted"/>
<feature type="compositionally biased region" description="Polar residues" evidence="1">
    <location>
        <begin position="163"/>
        <end position="176"/>
    </location>
</feature>
<protein>
    <submittedName>
        <fullName evidence="2">Uncharacterized protein</fullName>
    </submittedName>
</protein>
<organism evidence="2 3">
    <name type="scientific">Corynebacterium propinquum</name>
    <dbReference type="NCBI Taxonomy" id="43769"/>
    <lineage>
        <taxon>Bacteria</taxon>
        <taxon>Bacillati</taxon>
        <taxon>Actinomycetota</taxon>
        <taxon>Actinomycetes</taxon>
        <taxon>Mycobacteriales</taxon>
        <taxon>Corynebacteriaceae</taxon>
        <taxon>Corynebacterium</taxon>
    </lineage>
</organism>
<feature type="region of interest" description="Disordered" evidence="1">
    <location>
        <begin position="148"/>
        <end position="182"/>
    </location>
</feature>
<evidence type="ECO:0000256" key="1">
    <source>
        <dbReference type="SAM" id="MobiDB-lite"/>
    </source>
</evidence>
<dbReference type="AlphaFoldDB" id="A0AAP4BU37"/>
<dbReference type="Proteomes" id="UP001226160">
    <property type="component" value="Unassembled WGS sequence"/>
</dbReference>
<gene>
    <name evidence="2" type="ORF">QPX54_05535</name>
</gene>
<name>A0AAP4BU37_9CORY</name>